<keyword evidence="3 5" id="KW-1133">Transmembrane helix</keyword>
<dbReference type="InterPro" id="IPR004299">
    <property type="entry name" value="MBOAT_fam"/>
</dbReference>
<comment type="subcellular location">
    <subcellularLocation>
        <location evidence="1">Membrane</location>
        <topology evidence="1">Multi-pass membrane protein</topology>
    </subcellularLocation>
</comment>
<reference evidence="6 7" key="1">
    <citation type="journal article" date="2014" name="Genome Announc.">
        <title>Draft Genome Sequences of Marine Flavobacterium Algibacter lectus Strains SS8 and NR4.</title>
        <authorList>
            <person name="Takatani N."/>
            <person name="Nakanishi M."/>
            <person name="Meirelles P."/>
            <person name="Mino S."/>
            <person name="Suda W."/>
            <person name="Oshima K."/>
            <person name="Hattori M."/>
            <person name="Ohkuma M."/>
            <person name="Hosokawa M."/>
            <person name="Miyashita K."/>
            <person name="Thompson F.L."/>
            <person name="Niwa A."/>
            <person name="Sawabe T."/>
            <person name="Sawabe T."/>
        </authorList>
    </citation>
    <scope>NUCLEOTIDE SEQUENCE [LARGE SCALE GENOMIC DNA]</scope>
    <source>
        <strain evidence="6 7">JCM 19300</strain>
    </source>
</reference>
<organism evidence="6 7">
    <name type="scientific">Algibacter lectus</name>
    <dbReference type="NCBI Taxonomy" id="221126"/>
    <lineage>
        <taxon>Bacteria</taxon>
        <taxon>Pseudomonadati</taxon>
        <taxon>Bacteroidota</taxon>
        <taxon>Flavobacteriia</taxon>
        <taxon>Flavobacteriales</taxon>
        <taxon>Flavobacteriaceae</taxon>
        <taxon>Algibacter</taxon>
    </lineage>
</organism>
<keyword evidence="2 5" id="KW-0812">Transmembrane</keyword>
<evidence type="ECO:0000313" key="7">
    <source>
        <dbReference type="Proteomes" id="UP000029644"/>
    </source>
</evidence>
<keyword evidence="4 5" id="KW-0472">Membrane</keyword>
<proteinExistence type="predicted"/>
<evidence type="ECO:0000256" key="4">
    <source>
        <dbReference type="ARBA" id="ARBA00023136"/>
    </source>
</evidence>
<dbReference type="InterPro" id="IPR051085">
    <property type="entry name" value="MB_O-acyltransferase"/>
</dbReference>
<gene>
    <name evidence="6" type="ORF">JCM19300_22</name>
</gene>
<evidence type="ECO:0000256" key="2">
    <source>
        <dbReference type="ARBA" id="ARBA00022692"/>
    </source>
</evidence>
<dbReference type="GO" id="GO:0016746">
    <property type="term" value="F:acyltransferase activity"/>
    <property type="evidence" value="ECO:0007669"/>
    <property type="project" value="TreeGrafter"/>
</dbReference>
<dbReference type="Proteomes" id="UP000029644">
    <property type="component" value="Unassembled WGS sequence"/>
</dbReference>
<evidence type="ECO:0000256" key="1">
    <source>
        <dbReference type="ARBA" id="ARBA00004141"/>
    </source>
</evidence>
<feature type="transmembrane region" description="Helical" evidence="5">
    <location>
        <begin position="113"/>
        <end position="136"/>
    </location>
</feature>
<comment type="caution">
    <text evidence="6">The sequence shown here is derived from an EMBL/GenBank/DDBJ whole genome shotgun (WGS) entry which is preliminary data.</text>
</comment>
<accession>A0A090VLJ8</accession>
<sequence length="160" mass="18705">MFRKIVIADTIGSYVDTIYGDIGIYNSSTVVLATFFYAFQIYFDFSGYSDIAIGTAKLIGFKFNQNFNLPYFSKSLTEFWRKWHMSLSYWLRDYLYISLGGNRKGIKITYRNLMITMLLGGLWHGSSWNFIIWGGIHGLVLSMEKLINTYRSRSTNNFFY</sequence>
<dbReference type="GO" id="GO:0016020">
    <property type="term" value="C:membrane"/>
    <property type="evidence" value="ECO:0007669"/>
    <property type="project" value="UniProtKB-SubCell"/>
</dbReference>
<dbReference type="Pfam" id="PF03062">
    <property type="entry name" value="MBOAT"/>
    <property type="match status" value="1"/>
</dbReference>
<evidence type="ECO:0000256" key="5">
    <source>
        <dbReference type="SAM" id="Phobius"/>
    </source>
</evidence>
<dbReference type="PANTHER" id="PTHR13285">
    <property type="entry name" value="ACYLTRANSFERASE"/>
    <property type="match status" value="1"/>
</dbReference>
<dbReference type="PANTHER" id="PTHR13285:SF23">
    <property type="entry name" value="TEICHOIC ACID D-ALANYLTRANSFERASE"/>
    <property type="match status" value="1"/>
</dbReference>
<dbReference type="EMBL" id="BBNQ01000026">
    <property type="protein sequence ID" value="GAL64918.1"/>
    <property type="molecule type" value="Genomic_DNA"/>
</dbReference>
<dbReference type="AlphaFoldDB" id="A0A090VLJ8"/>
<evidence type="ECO:0000313" key="6">
    <source>
        <dbReference type="EMBL" id="GAL64918.1"/>
    </source>
</evidence>
<name>A0A090VLJ8_9FLAO</name>
<protein>
    <submittedName>
        <fullName evidence="6">Probable poly(Beta-D-mannuronate) O-acetylase</fullName>
    </submittedName>
</protein>
<evidence type="ECO:0000256" key="3">
    <source>
        <dbReference type="ARBA" id="ARBA00022989"/>
    </source>
</evidence>